<name>A0A835UCX2_VANPL</name>
<proteinExistence type="predicted"/>
<evidence type="ECO:0000313" key="2">
    <source>
        <dbReference type="EMBL" id="KAG0454751.1"/>
    </source>
</evidence>
<dbReference type="Proteomes" id="UP000636800">
    <property type="component" value="Chromosome 13"/>
</dbReference>
<evidence type="ECO:0000256" key="1">
    <source>
        <dbReference type="SAM" id="MobiDB-lite"/>
    </source>
</evidence>
<accession>A0A835UCX2</accession>
<sequence length="113" mass="13065">MVDVFVNGELDCIYRGTRLVLRTKKGFGLAFWDRTMVSRFGLEQVSKEPSSEDSPFTLYPDYGKRRRRVRKAPIEGPNKKGPSSRGKPSLDDESLGMVDKLRKRMRSLRVKRE</sequence>
<keyword evidence="3" id="KW-1185">Reference proteome</keyword>
<feature type="compositionally biased region" description="Basic residues" evidence="1">
    <location>
        <begin position="101"/>
        <end position="113"/>
    </location>
</feature>
<organism evidence="2 3">
    <name type="scientific">Vanilla planifolia</name>
    <name type="common">Vanilla</name>
    <dbReference type="NCBI Taxonomy" id="51239"/>
    <lineage>
        <taxon>Eukaryota</taxon>
        <taxon>Viridiplantae</taxon>
        <taxon>Streptophyta</taxon>
        <taxon>Embryophyta</taxon>
        <taxon>Tracheophyta</taxon>
        <taxon>Spermatophyta</taxon>
        <taxon>Magnoliopsida</taxon>
        <taxon>Liliopsida</taxon>
        <taxon>Asparagales</taxon>
        <taxon>Orchidaceae</taxon>
        <taxon>Vanilloideae</taxon>
        <taxon>Vanilleae</taxon>
        <taxon>Vanilla</taxon>
    </lineage>
</organism>
<comment type="caution">
    <text evidence="2">The sequence shown here is derived from an EMBL/GenBank/DDBJ whole genome shotgun (WGS) entry which is preliminary data.</text>
</comment>
<protein>
    <submittedName>
        <fullName evidence="2">Uncharacterized protein</fullName>
    </submittedName>
</protein>
<feature type="region of interest" description="Disordered" evidence="1">
    <location>
        <begin position="44"/>
        <end position="113"/>
    </location>
</feature>
<gene>
    <name evidence="2" type="ORF">HPP92_024043</name>
</gene>
<evidence type="ECO:0000313" key="3">
    <source>
        <dbReference type="Proteomes" id="UP000636800"/>
    </source>
</evidence>
<dbReference type="AlphaFoldDB" id="A0A835UCX2"/>
<dbReference type="OrthoDB" id="691424at2759"/>
<dbReference type="EMBL" id="JADCNL010000013">
    <property type="protein sequence ID" value="KAG0454751.1"/>
    <property type="molecule type" value="Genomic_DNA"/>
</dbReference>
<reference evidence="2 3" key="1">
    <citation type="journal article" date="2020" name="Nat. Food">
        <title>A phased Vanilla planifolia genome enables genetic improvement of flavour and production.</title>
        <authorList>
            <person name="Hasing T."/>
            <person name="Tang H."/>
            <person name="Brym M."/>
            <person name="Khazi F."/>
            <person name="Huang T."/>
            <person name="Chambers A.H."/>
        </authorList>
    </citation>
    <scope>NUCLEOTIDE SEQUENCE [LARGE SCALE GENOMIC DNA]</scope>
    <source>
        <tissue evidence="2">Leaf</tissue>
    </source>
</reference>